<keyword evidence="2 9" id="KW-0812">Transmembrane</keyword>
<evidence type="ECO:0000256" key="7">
    <source>
        <dbReference type="ARBA" id="ARBA00041910"/>
    </source>
</evidence>
<evidence type="ECO:0000256" key="2">
    <source>
        <dbReference type="ARBA" id="ARBA00022692"/>
    </source>
</evidence>
<dbReference type="eggNOG" id="KOG3098">
    <property type="taxonomic scope" value="Eukaryota"/>
</dbReference>
<feature type="compositionally biased region" description="Basic and acidic residues" evidence="8">
    <location>
        <begin position="498"/>
        <end position="521"/>
    </location>
</feature>
<dbReference type="InterPro" id="IPR051617">
    <property type="entry name" value="UNC-93-like_regulator"/>
</dbReference>
<keyword evidence="11" id="KW-1185">Reference proteome</keyword>
<dbReference type="Pfam" id="PF05978">
    <property type="entry name" value="UNC-93"/>
    <property type="match status" value="1"/>
</dbReference>
<gene>
    <name evidence="10" type="ORF">AMAG_13180</name>
</gene>
<feature type="region of interest" description="Disordered" evidence="8">
    <location>
        <begin position="495"/>
        <end position="521"/>
    </location>
</feature>
<dbReference type="Gene3D" id="1.20.1250.20">
    <property type="entry name" value="MFS general substrate transporter like domains"/>
    <property type="match status" value="1"/>
</dbReference>
<feature type="transmembrane region" description="Helical" evidence="9">
    <location>
        <begin position="94"/>
        <end position="111"/>
    </location>
</feature>
<keyword evidence="5" id="KW-0325">Glycoprotein</keyword>
<name>A0A0L0T037_ALLM3</name>
<sequence length="521" mass="54006">MTQTVIVQRDEGETRAGADLLPRGNASENDATMGNNAAPSISSNFSEPDRAAKFLDNAVEIAVDESELARGDADAQALVAPTPTMSKRWATFQVVWLGIGFFLIFVAFNVAESMITTLYPAQGFNILAVIYASFTVGSLGASYLTPRVDVRILFVLSGAAYAIFIAALTWGAVATFITAAIGGVSAGILWIHQGALVTVQAAASSVPIGQLTAVFLVLFESTTVVGNLVSVALLRTGASRTTVLTILAVTAGVGAVWLAFLRPPNNGIVAVPDAGSDQSLTGKMRAMVRVARARPMAAALPLILWNGALTTLAFANVPTFIPASVLASNPETLPLMFVAFGAASAVTAPTVGKAYDAWGLAPLVWACAVAGTLAYGAAYAAILAVPHITANYGAALAVLVAAETLMGIMVAGTNCLINVILSAWYPDGSLASAAFSAYRVVFCTGFVLLALVSNAGAWQAVMALNHGLMLAAVGSLAHLIRTTRFGLRPRDLAAGGDESGRRKVVDSESGVEEERWVKQGV</sequence>
<feature type="transmembrane region" description="Helical" evidence="9">
    <location>
        <begin position="211"/>
        <end position="234"/>
    </location>
</feature>
<feature type="transmembrane region" description="Helical" evidence="9">
    <location>
        <begin position="433"/>
        <end position="452"/>
    </location>
</feature>
<dbReference type="PANTHER" id="PTHR23294">
    <property type="entry name" value="ET TRANSLATION PRODUCT-RELATED"/>
    <property type="match status" value="1"/>
</dbReference>
<reference evidence="10 11" key="1">
    <citation type="submission" date="2009-11" db="EMBL/GenBank/DDBJ databases">
        <title>Annotation of Allomyces macrogynus ATCC 38327.</title>
        <authorList>
            <consortium name="The Broad Institute Genome Sequencing Platform"/>
            <person name="Russ C."/>
            <person name="Cuomo C."/>
            <person name="Burger G."/>
            <person name="Gray M.W."/>
            <person name="Holland P.W.H."/>
            <person name="King N."/>
            <person name="Lang F.B.F."/>
            <person name="Roger A.J."/>
            <person name="Ruiz-Trillo I."/>
            <person name="Young S.K."/>
            <person name="Zeng Q."/>
            <person name="Gargeya S."/>
            <person name="Fitzgerald M."/>
            <person name="Haas B."/>
            <person name="Abouelleil A."/>
            <person name="Alvarado L."/>
            <person name="Arachchi H.M."/>
            <person name="Berlin A."/>
            <person name="Chapman S.B."/>
            <person name="Gearin G."/>
            <person name="Goldberg J."/>
            <person name="Griggs A."/>
            <person name="Gujja S."/>
            <person name="Hansen M."/>
            <person name="Heiman D."/>
            <person name="Howarth C."/>
            <person name="Larimer J."/>
            <person name="Lui A."/>
            <person name="MacDonald P.J.P."/>
            <person name="McCowen C."/>
            <person name="Montmayeur A."/>
            <person name="Murphy C."/>
            <person name="Neiman D."/>
            <person name="Pearson M."/>
            <person name="Priest M."/>
            <person name="Roberts A."/>
            <person name="Saif S."/>
            <person name="Shea T."/>
            <person name="Sisk P."/>
            <person name="Stolte C."/>
            <person name="Sykes S."/>
            <person name="Wortman J."/>
            <person name="Nusbaum C."/>
            <person name="Birren B."/>
        </authorList>
    </citation>
    <scope>NUCLEOTIDE SEQUENCE [LARGE SCALE GENOMIC DNA]</scope>
    <source>
        <strain evidence="10 11">ATCC 38327</strain>
    </source>
</reference>
<evidence type="ECO:0000256" key="9">
    <source>
        <dbReference type="SAM" id="Phobius"/>
    </source>
</evidence>
<accession>A0A0L0T037</accession>
<dbReference type="GO" id="GO:0016020">
    <property type="term" value="C:membrane"/>
    <property type="evidence" value="ECO:0007669"/>
    <property type="project" value="UniProtKB-SubCell"/>
</dbReference>
<dbReference type="EMBL" id="GG745355">
    <property type="protein sequence ID" value="KNE68005.1"/>
    <property type="molecule type" value="Genomic_DNA"/>
</dbReference>
<evidence type="ECO:0000256" key="8">
    <source>
        <dbReference type="SAM" id="MobiDB-lite"/>
    </source>
</evidence>
<dbReference type="InterPro" id="IPR010291">
    <property type="entry name" value="Ion_channel_UNC-93"/>
</dbReference>
<dbReference type="SUPFAM" id="SSF103473">
    <property type="entry name" value="MFS general substrate transporter"/>
    <property type="match status" value="2"/>
</dbReference>
<feature type="transmembrane region" description="Helical" evidence="9">
    <location>
        <begin position="176"/>
        <end position="199"/>
    </location>
</feature>
<reference evidence="11" key="2">
    <citation type="submission" date="2009-11" db="EMBL/GenBank/DDBJ databases">
        <title>The Genome Sequence of Allomyces macrogynus strain ATCC 38327.</title>
        <authorList>
            <consortium name="The Broad Institute Genome Sequencing Platform"/>
            <person name="Russ C."/>
            <person name="Cuomo C."/>
            <person name="Shea T."/>
            <person name="Young S.K."/>
            <person name="Zeng Q."/>
            <person name="Koehrsen M."/>
            <person name="Haas B."/>
            <person name="Borodovsky M."/>
            <person name="Guigo R."/>
            <person name="Alvarado L."/>
            <person name="Berlin A."/>
            <person name="Borenstein D."/>
            <person name="Chen Z."/>
            <person name="Engels R."/>
            <person name="Freedman E."/>
            <person name="Gellesch M."/>
            <person name="Goldberg J."/>
            <person name="Griggs A."/>
            <person name="Gujja S."/>
            <person name="Heiman D."/>
            <person name="Hepburn T."/>
            <person name="Howarth C."/>
            <person name="Jen D."/>
            <person name="Larson L."/>
            <person name="Lewis B."/>
            <person name="Mehta T."/>
            <person name="Park D."/>
            <person name="Pearson M."/>
            <person name="Roberts A."/>
            <person name="Saif S."/>
            <person name="Shenoy N."/>
            <person name="Sisk P."/>
            <person name="Stolte C."/>
            <person name="Sykes S."/>
            <person name="Walk T."/>
            <person name="White J."/>
            <person name="Yandava C."/>
            <person name="Burger G."/>
            <person name="Gray M.W."/>
            <person name="Holland P.W.H."/>
            <person name="King N."/>
            <person name="Lang F.B.F."/>
            <person name="Roger A.J."/>
            <person name="Ruiz-Trillo I."/>
            <person name="Lander E."/>
            <person name="Nusbaum C."/>
        </authorList>
    </citation>
    <scope>NUCLEOTIDE SEQUENCE [LARGE SCALE GENOMIC DNA]</scope>
    <source>
        <strain evidence="11">ATCC 38327</strain>
    </source>
</reference>
<evidence type="ECO:0000313" key="10">
    <source>
        <dbReference type="EMBL" id="KNE68005.1"/>
    </source>
</evidence>
<protein>
    <recommendedName>
        <fullName evidence="6">UNC93-like protein MFSD11</fullName>
    </recommendedName>
    <alternativeName>
        <fullName evidence="7">Major facilitator superfamily domain-containing protein 11</fullName>
    </alternativeName>
</protein>
<dbReference type="VEuPathDB" id="FungiDB:AMAG_13180"/>
<comment type="subcellular location">
    <subcellularLocation>
        <location evidence="1">Membrane</location>
        <topology evidence="1">Multi-pass membrane protein</topology>
    </subcellularLocation>
</comment>
<dbReference type="InterPro" id="IPR036259">
    <property type="entry name" value="MFS_trans_sf"/>
</dbReference>
<feature type="transmembrane region" description="Helical" evidence="9">
    <location>
        <begin position="333"/>
        <end position="351"/>
    </location>
</feature>
<evidence type="ECO:0000256" key="4">
    <source>
        <dbReference type="ARBA" id="ARBA00023136"/>
    </source>
</evidence>
<evidence type="ECO:0000256" key="5">
    <source>
        <dbReference type="ARBA" id="ARBA00023180"/>
    </source>
</evidence>
<feature type="transmembrane region" description="Helical" evidence="9">
    <location>
        <begin position="152"/>
        <end position="170"/>
    </location>
</feature>
<evidence type="ECO:0000313" key="11">
    <source>
        <dbReference type="Proteomes" id="UP000054350"/>
    </source>
</evidence>
<keyword evidence="4 9" id="KW-0472">Membrane</keyword>
<proteinExistence type="predicted"/>
<dbReference type="Proteomes" id="UP000054350">
    <property type="component" value="Unassembled WGS sequence"/>
</dbReference>
<feature type="transmembrane region" description="Helical" evidence="9">
    <location>
        <begin position="123"/>
        <end position="145"/>
    </location>
</feature>
<feature type="transmembrane region" description="Helical" evidence="9">
    <location>
        <begin position="363"/>
        <end position="388"/>
    </location>
</feature>
<dbReference type="OrthoDB" id="196103at2759"/>
<feature type="transmembrane region" description="Helical" evidence="9">
    <location>
        <begin position="297"/>
        <end position="321"/>
    </location>
</feature>
<feature type="transmembrane region" description="Helical" evidence="9">
    <location>
        <begin position="240"/>
        <end position="260"/>
    </location>
</feature>
<feature type="transmembrane region" description="Helical" evidence="9">
    <location>
        <begin position="458"/>
        <end position="480"/>
    </location>
</feature>
<dbReference type="AlphaFoldDB" id="A0A0L0T037"/>
<evidence type="ECO:0000256" key="1">
    <source>
        <dbReference type="ARBA" id="ARBA00004141"/>
    </source>
</evidence>
<feature type="transmembrane region" description="Helical" evidence="9">
    <location>
        <begin position="394"/>
        <end position="421"/>
    </location>
</feature>
<dbReference type="PANTHER" id="PTHR23294:SF0">
    <property type="entry name" value="UNC93-LIKE PROTEIN MFSD11"/>
    <property type="match status" value="1"/>
</dbReference>
<feature type="compositionally biased region" description="Polar residues" evidence="8">
    <location>
        <begin position="26"/>
        <end position="44"/>
    </location>
</feature>
<organism evidence="10 11">
    <name type="scientific">Allomyces macrogynus (strain ATCC 38327)</name>
    <name type="common">Allomyces javanicus var. macrogynus</name>
    <dbReference type="NCBI Taxonomy" id="578462"/>
    <lineage>
        <taxon>Eukaryota</taxon>
        <taxon>Fungi</taxon>
        <taxon>Fungi incertae sedis</taxon>
        <taxon>Blastocladiomycota</taxon>
        <taxon>Blastocladiomycetes</taxon>
        <taxon>Blastocladiales</taxon>
        <taxon>Blastocladiaceae</taxon>
        <taxon>Allomyces</taxon>
    </lineage>
</organism>
<keyword evidence="3 9" id="KW-1133">Transmembrane helix</keyword>
<evidence type="ECO:0000256" key="3">
    <source>
        <dbReference type="ARBA" id="ARBA00022989"/>
    </source>
</evidence>
<feature type="region of interest" description="Disordered" evidence="8">
    <location>
        <begin position="1"/>
        <end position="44"/>
    </location>
</feature>
<evidence type="ECO:0000256" key="6">
    <source>
        <dbReference type="ARBA" id="ARBA00040302"/>
    </source>
</evidence>